<dbReference type="InterPro" id="IPR020449">
    <property type="entry name" value="Tscrpt_reg_AraC-type_HTH"/>
</dbReference>
<reference evidence="5" key="2">
    <citation type="submission" date="2020-09" db="EMBL/GenBank/DDBJ databases">
        <authorList>
            <person name="Sun Q."/>
            <person name="Zhou Y."/>
        </authorList>
    </citation>
    <scope>NUCLEOTIDE SEQUENCE</scope>
    <source>
        <strain evidence="5">CGMCC 1.15966</strain>
    </source>
</reference>
<keyword evidence="2" id="KW-0238">DNA-binding</keyword>
<dbReference type="Proteomes" id="UP000614460">
    <property type="component" value="Unassembled WGS sequence"/>
</dbReference>
<dbReference type="PANTHER" id="PTHR43280">
    <property type="entry name" value="ARAC-FAMILY TRANSCRIPTIONAL REGULATOR"/>
    <property type="match status" value="1"/>
</dbReference>
<name>A0A8H9FZV4_9SPHI</name>
<comment type="caution">
    <text evidence="5">The sequence shown here is derived from an EMBL/GenBank/DDBJ whole genome shotgun (WGS) entry which is preliminary data.</text>
</comment>
<dbReference type="Gene3D" id="1.10.10.60">
    <property type="entry name" value="Homeodomain-like"/>
    <property type="match status" value="1"/>
</dbReference>
<organism evidence="5 6">
    <name type="scientific">Sphingobacterium cellulitidis</name>
    <dbReference type="NCBI Taxonomy" id="1768011"/>
    <lineage>
        <taxon>Bacteria</taxon>
        <taxon>Pseudomonadati</taxon>
        <taxon>Bacteroidota</taxon>
        <taxon>Sphingobacteriia</taxon>
        <taxon>Sphingobacteriales</taxon>
        <taxon>Sphingobacteriaceae</taxon>
        <taxon>Sphingobacterium</taxon>
    </lineage>
</organism>
<gene>
    <name evidence="5" type="ORF">GCM10011516_08840</name>
</gene>
<protein>
    <submittedName>
        <fullName evidence="5">AraC family transcriptional regulator</fullName>
    </submittedName>
</protein>
<dbReference type="PROSITE" id="PS01124">
    <property type="entry name" value="HTH_ARAC_FAMILY_2"/>
    <property type="match status" value="1"/>
</dbReference>
<evidence type="ECO:0000313" key="6">
    <source>
        <dbReference type="Proteomes" id="UP000614460"/>
    </source>
</evidence>
<dbReference type="EMBL" id="BMKM01000001">
    <property type="protein sequence ID" value="GGE13257.1"/>
    <property type="molecule type" value="Genomic_DNA"/>
</dbReference>
<dbReference type="RefSeq" id="WP_220476583.1">
    <property type="nucleotide sequence ID" value="NZ_BMKM01000001.1"/>
</dbReference>
<keyword evidence="3" id="KW-0804">Transcription</keyword>
<dbReference type="InterPro" id="IPR018060">
    <property type="entry name" value="HTH_AraC"/>
</dbReference>
<dbReference type="GO" id="GO:0043565">
    <property type="term" value="F:sequence-specific DNA binding"/>
    <property type="evidence" value="ECO:0007669"/>
    <property type="project" value="InterPro"/>
</dbReference>
<keyword evidence="6" id="KW-1185">Reference proteome</keyword>
<reference evidence="5" key="1">
    <citation type="journal article" date="2014" name="Int. J. Syst. Evol. Microbiol.">
        <title>Complete genome sequence of Corynebacterium casei LMG S-19264T (=DSM 44701T), isolated from a smear-ripened cheese.</title>
        <authorList>
            <consortium name="US DOE Joint Genome Institute (JGI-PGF)"/>
            <person name="Walter F."/>
            <person name="Albersmeier A."/>
            <person name="Kalinowski J."/>
            <person name="Ruckert C."/>
        </authorList>
    </citation>
    <scope>NUCLEOTIDE SEQUENCE</scope>
    <source>
        <strain evidence="5">CGMCC 1.15966</strain>
    </source>
</reference>
<dbReference type="PANTHER" id="PTHR43280:SF32">
    <property type="entry name" value="TRANSCRIPTIONAL REGULATORY PROTEIN"/>
    <property type="match status" value="1"/>
</dbReference>
<keyword evidence="1" id="KW-0805">Transcription regulation</keyword>
<dbReference type="GO" id="GO:0003700">
    <property type="term" value="F:DNA-binding transcription factor activity"/>
    <property type="evidence" value="ECO:0007669"/>
    <property type="project" value="InterPro"/>
</dbReference>
<evidence type="ECO:0000256" key="3">
    <source>
        <dbReference type="ARBA" id="ARBA00023163"/>
    </source>
</evidence>
<evidence type="ECO:0000256" key="1">
    <source>
        <dbReference type="ARBA" id="ARBA00023015"/>
    </source>
</evidence>
<dbReference type="SMART" id="SM00342">
    <property type="entry name" value="HTH_ARAC"/>
    <property type="match status" value="1"/>
</dbReference>
<dbReference type="SUPFAM" id="SSF46689">
    <property type="entry name" value="Homeodomain-like"/>
    <property type="match status" value="1"/>
</dbReference>
<dbReference type="InterPro" id="IPR009057">
    <property type="entry name" value="Homeodomain-like_sf"/>
</dbReference>
<evidence type="ECO:0000313" key="5">
    <source>
        <dbReference type="EMBL" id="GGE13257.1"/>
    </source>
</evidence>
<accession>A0A8H9FZV4</accession>
<dbReference type="PRINTS" id="PR00032">
    <property type="entry name" value="HTHARAC"/>
</dbReference>
<evidence type="ECO:0000256" key="2">
    <source>
        <dbReference type="ARBA" id="ARBA00023125"/>
    </source>
</evidence>
<sequence>MIIHFRVGAKNCIKNQIDNWYITLLIQINKTSNHLNNLIIIDNIPSHSIPFTFNDPYYLIILINKKAKLTIDFTDYQLNGLNILFLSPFQLLKCHSAEGEDITIIKFHSDFYCIEYHNEEVSCNGVLFNNIYEKPFLPIDKSLYQDIIYNLNKLRSYSNSILKNDISISRSYLQLILALCSKEKHKTHEGMLKKETPNVAYNFKKMLEENFIQYKPVAYYAQKFCISSSAFNKKVKAVFYKPPSKLIKERIILEAKKKLHLTFASIKEIAFDLGFKDEFYFSRFFKKEVGVSPKYFREKTGISIVAK</sequence>
<proteinExistence type="predicted"/>
<feature type="domain" description="HTH araC/xylS-type" evidence="4">
    <location>
        <begin position="201"/>
        <end position="299"/>
    </location>
</feature>
<dbReference type="Pfam" id="PF12833">
    <property type="entry name" value="HTH_18"/>
    <property type="match status" value="1"/>
</dbReference>
<evidence type="ECO:0000259" key="4">
    <source>
        <dbReference type="PROSITE" id="PS01124"/>
    </source>
</evidence>
<dbReference type="AlphaFoldDB" id="A0A8H9FZV4"/>